<dbReference type="RefSeq" id="XP_064657767.1">
    <property type="nucleotide sequence ID" value="XM_064803966.1"/>
</dbReference>
<dbReference type="Proteomes" id="UP001337655">
    <property type="component" value="Unassembled WGS sequence"/>
</dbReference>
<feature type="compositionally biased region" description="Polar residues" evidence="1">
    <location>
        <begin position="459"/>
        <end position="484"/>
    </location>
</feature>
<feature type="compositionally biased region" description="Basic and acidic residues" evidence="1">
    <location>
        <begin position="425"/>
        <end position="438"/>
    </location>
</feature>
<keyword evidence="2" id="KW-0472">Membrane</keyword>
<feature type="region of interest" description="Disordered" evidence="1">
    <location>
        <begin position="202"/>
        <end position="222"/>
    </location>
</feature>
<dbReference type="AlphaFoldDB" id="A0AAV9P5N1"/>
<evidence type="ECO:0000313" key="4">
    <source>
        <dbReference type="Proteomes" id="UP001337655"/>
    </source>
</evidence>
<sequence>MPSKMSQQAFTTMPSNITLLHPLTDFVEHEQSNPRLNTWHQAFVSLQNHMADTTFQTTISATANLSALLLLIVLTLSLSYRSLSSLNLSAKYLCPLTTFHALATEAAQLLLALLGMAMTVIVSTSGLPFLRSDDGSVQAVWALHAAVCLGVVLVCCAVVDAVDIIEGWVVTGGWGHRYGGSWFVVTRCLVFGSGQGWKEAQRATVSGELSGRRDKAKGQPERMNKMMTEDRNQGYRGDDRLNRFERSAWSTLAMDGSRDLPSTERTSSRYATPATSVVATEIGELDMFATMDAHYAVIPGTRRRTESSVSVLRNHDTSRLAGKSVAAQLPVAHRRSRSVPLIIGSVQGGTLETMQPRDIGVYSKPSPSAIEEAAATIQDIKEDVNSALPSPPDSAKKVSTLQVQEMEEQERFGTQTEVQGITGQYHEEEAHTCDRERGPPNANQEVNEHSVPTPPSSGDAESSMQRAKSPRSSSTTTKQEPSWRTSTTTSSPHAPIVFNALKGKISPVTAQGVAMP</sequence>
<feature type="compositionally biased region" description="Basic and acidic residues" evidence="1">
    <location>
        <begin position="210"/>
        <end position="222"/>
    </location>
</feature>
<dbReference type="EMBL" id="JAVRRT010000010">
    <property type="protein sequence ID" value="KAK5168157.1"/>
    <property type="molecule type" value="Genomic_DNA"/>
</dbReference>
<keyword evidence="2" id="KW-1133">Transmembrane helix</keyword>
<accession>A0AAV9P5N1</accession>
<evidence type="ECO:0000313" key="3">
    <source>
        <dbReference type="EMBL" id="KAK5168157.1"/>
    </source>
</evidence>
<feature type="transmembrane region" description="Helical" evidence="2">
    <location>
        <begin position="92"/>
        <end position="121"/>
    </location>
</feature>
<feature type="transmembrane region" description="Helical" evidence="2">
    <location>
        <begin position="141"/>
        <end position="162"/>
    </location>
</feature>
<reference evidence="3 4" key="1">
    <citation type="submission" date="2023-08" db="EMBL/GenBank/DDBJ databases">
        <title>Black Yeasts Isolated from many extreme environments.</title>
        <authorList>
            <person name="Coleine C."/>
            <person name="Stajich J.E."/>
            <person name="Selbmann L."/>
        </authorList>
    </citation>
    <scope>NUCLEOTIDE SEQUENCE [LARGE SCALE GENOMIC DNA]</scope>
    <source>
        <strain evidence="3 4">CCFEE 5935</strain>
    </source>
</reference>
<name>A0AAV9P5N1_9PEZI</name>
<evidence type="ECO:0000256" key="2">
    <source>
        <dbReference type="SAM" id="Phobius"/>
    </source>
</evidence>
<feature type="compositionally biased region" description="Polar residues" evidence="1">
    <location>
        <begin position="412"/>
        <end position="422"/>
    </location>
</feature>
<evidence type="ECO:0000256" key="1">
    <source>
        <dbReference type="SAM" id="MobiDB-lite"/>
    </source>
</evidence>
<comment type="caution">
    <text evidence="3">The sequence shown here is derived from an EMBL/GenBank/DDBJ whole genome shotgun (WGS) entry which is preliminary data.</text>
</comment>
<feature type="region of interest" description="Disordered" evidence="1">
    <location>
        <begin position="384"/>
        <end position="495"/>
    </location>
</feature>
<keyword evidence="4" id="KW-1185">Reference proteome</keyword>
<proteinExistence type="predicted"/>
<protein>
    <submittedName>
        <fullName evidence="3">Uncharacterized protein</fullName>
    </submittedName>
</protein>
<keyword evidence="2" id="KW-0812">Transmembrane</keyword>
<feature type="transmembrane region" description="Helical" evidence="2">
    <location>
        <begin position="59"/>
        <end position="80"/>
    </location>
</feature>
<gene>
    <name evidence="3" type="ORF">LTR77_006725</name>
</gene>
<organism evidence="3 4">
    <name type="scientific">Saxophila tyrrhenica</name>
    <dbReference type="NCBI Taxonomy" id="1690608"/>
    <lineage>
        <taxon>Eukaryota</taxon>
        <taxon>Fungi</taxon>
        <taxon>Dikarya</taxon>
        <taxon>Ascomycota</taxon>
        <taxon>Pezizomycotina</taxon>
        <taxon>Dothideomycetes</taxon>
        <taxon>Dothideomycetidae</taxon>
        <taxon>Mycosphaerellales</taxon>
        <taxon>Extremaceae</taxon>
        <taxon>Saxophila</taxon>
    </lineage>
</organism>
<dbReference type="GeneID" id="89928065"/>